<dbReference type="InterPro" id="IPR050121">
    <property type="entry name" value="Cytochrome_P450_monoxygenase"/>
</dbReference>
<dbReference type="GO" id="GO:0020037">
    <property type="term" value="F:heme binding"/>
    <property type="evidence" value="ECO:0007669"/>
    <property type="project" value="InterPro"/>
</dbReference>
<dbReference type="GO" id="GO:0016705">
    <property type="term" value="F:oxidoreductase activity, acting on paired donors, with incorporation or reduction of molecular oxygen"/>
    <property type="evidence" value="ECO:0007669"/>
    <property type="project" value="InterPro"/>
</dbReference>
<evidence type="ECO:0000256" key="4">
    <source>
        <dbReference type="ARBA" id="ARBA00022723"/>
    </source>
</evidence>
<dbReference type="Gene3D" id="1.10.630.10">
    <property type="entry name" value="Cytochrome P450"/>
    <property type="match status" value="1"/>
</dbReference>
<proteinExistence type="inferred from homology"/>
<feature type="binding site" description="axial binding residue" evidence="8">
    <location>
        <position position="459"/>
    </location>
    <ligand>
        <name>heme</name>
        <dbReference type="ChEBI" id="CHEBI:30413"/>
    </ligand>
    <ligandPart>
        <name>Fe</name>
        <dbReference type="ChEBI" id="CHEBI:18248"/>
    </ligandPart>
</feature>
<keyword evidence="10" id="KW-1185">Reference proteome</keyword>
<dbReference type="CDD" id="cd11060">
    <property type="entry name" value="CYP57A1-like"/>
    <property type="match status" value="1"/>
</dbReference>
<dbReference type="InterPro" id="IPR001128">
    <property type="entry name" value="Cyt_P450"/>
</dbReference>
<gene>
    <name evidence="9" type="ORF">B0T16DRAFT_370034</name>
</gene>
<comment type="similarity">
    <text evidence="2">Belongs to the cytochrome P450 family.</text>
</comment>
<evidence type="ECO:0000256" key="8">
    <source>
        <dbReference type="PIRSR" id="PIRSR602401-1"/>
    </source>
</evidence>
<accession>A0AA40CVL6</accession>
<evidence type="ECO:0000256" key="6">
    <source>
        <dbReference type="ARBA" id="ARBA00023004"/>
    </source>
</evidence>
<protein>
    <submittedName>
        <fullName evidence="9">Cytochrome P450</fullName>
    </submittedName>
</protein>
<comment type="cofactor">
    <cofactor evidence="1 8">
        <name>heme</name>
        <dbReference type="ChEBI" id="CHEBI:30413"/>
    </cofactor>
</comment>
<dbReference type="GO" id="GO:0005506">
    <property type="term" value="F:iron ion binding"/>
    <property type="evidence" value="ECO:0007669"/>
    <property type="project" value="InterPro"/>
</dbReference>
<evidence type="ECO:0000256" key="5">
    <source>
        <dbReference type="ARBA" id="ARBA00023002"/>
    </source>
</evidence>
<dbReference type="Pfam" id="PF00067">
    <property type="entry name" value="p450"/>
    <property type="match status" value="1"/>
</dbReference>
<evidence type="ECO:0000313" key="9">
    <source>
        <dbReference type="EMBL" id="KAK0653061.1"/>
    </source>
</evidence>
<dbReference type="InterPro" id="IPR002401">
    <property type="entry name" value="Cyt_P450_E_grp-I"/>
</dbReference>
<keyword evidence="5" id="KW-0560">Oxidoreductase</keyword>
<keyword evidence="6 8" id="KW-0408">Iron</keyword>
<evidence type="ECO:0000256" key="7">
    <source>
        <dbReference type="ARBA" id="ARBA00023033"/>
    </source>
</evidence>
<comment type="caution">
    <text evidence="9">The sequence shown here is derived from an EMBL/GenBank/DDBJ whole genome shotgun (WGS) entry which is preliminary data.</text>
</comment>
<name>A0AA40CVL6_9PEZI</name>
<dbReference type="PANTHER" id="PTHR24305">
    <property type="entry name" value="CYTOCHROME P450"/>
    <property type="match status" value="1"/>
</dbReference>
<evidence type="ECO:0000256" key="3">
    <source>
        <dbReference type="ARBA" id="ARBA00022617"/>
    </source>
</evidence>
<dbReference type="Proteomes" id="UP001174936">
    <property type="component" value="Unassembled WGS sequence"/>
</dbReference>
<keyword evidence="3 8" id="KW-0349">Heme</keyword>
<dbReference type="EMBL" id="JAULSV010000002">
    <property type="protein sequence ID" value="KAK0653061.1"/>
    <property type="molecule type" value="Genomic_DNA"/>
</dbReference>
<dbReference type="PANTHER" id="PTHR24305:SF77">
    <property type="entry name" value="CYTOCHROME P450 MONOOXYGENASE"/>
    <property type="match status" value="1"/>
</dbReference>
<evidence type="ECO:0000256" key="1">
    <source>
        <dbReference type="ARBA" id="ARBA00001971"/>
    </source>
</evidence>
<keyword evidence="4 8" id="KW-0479">Metal-binding</keyword>
<dbReference type="AlphaFoldDB" id="A0AA40CVL6"/>
<organism evidence="9 10">
    <name type="scientific">Cercophora newfieldiana</name>
    <dbReference type="NCBI Taxonomy" id="92897"/>
    <lineage>
        <taxon>Eukaryota</taxon>
        <taxon>Fungi</taxon>
        <taxon>Dikarya</taxon>
        <taxon>Ascomycota</taxon>
        <taxon>Pezizomycotina</taxon>
        <taxon>Sordariomycetes</taxon>
        <taxon>Sordariomycetidae</taxon>
        <taxon>Sordariales</taxon>
        <taxon>Lasiosphaeriaceae</taxon>
        <taxon>Cercophora</taxon>
    </lineage>
</organism>
<dbReference type="PRINTS" id="PR00463">
    <property type="entry name" value="EP450I"/>
</dbReference>
<dbReference type="InterPro" id="IPR036396">
    <property type="entry name" value="Cyt_P450_sf"/>
</dbReference>
<keyword evidence="7" id="KW-0503">Monooxygenase</keyword>
<dbReference type="SUPFAM" id="SSF48264">
    <property type="entry name" value="Cytochrome P450"/>
    <property type="match status" value="1"/>
</dbReference>
<sequence length="514" mass="57470">MAITSISSLAALSAGALVVWYVATAFVSWRRLRHIPGPFLARFSYVWHLYKMALNGHGGPLYEDLHNIYADGGPFVQIAPNYLVTNDPEIWRRIMAARSPYPRDEWWLAGRFSPDYENISSVIDTERHDAMKAKTASGYSGRETGQQFEIAIDEQIAALTALIRRKFLSTADTLRPADASVLMRYFTLDVITRMGYGKSFGHLANGEDVAGFITGIDAVMQFLGLLLDVPPLRRLVFNPFVLRLVGPKETDRTGPGRVQGIIHKIVSERFAEAEKSGGKKPWNDMVGGFMRNGLTQHEVEGEANLQILAGSDTTSNTLCCAILHLATNPHAYRKFKQVIADAVSSGLAPDDAPITFENAVQLPYLQAIIWEALRIRFPVNYGHYKSVPPGGDTINGIFLPGGTAIGHNALAITRNTKIFGKDVHLFRPERFLEPDCDAETKAMRIRSVDILFGGGRWTCSGKQIAMFELNKVLFELFRRFDFQVVNQRQPWSELHYGTPRFVDGYVKITEAERE</sequence>
<evidence type="ECO:0000313" key="10">
    <source>
        <dbReference type="Proteomes" id="UP001174936"/>
    </source>
</evidence>
<evidence type="ECO:0000256" key="2">
    <source>
        <dbReference type="ARBA" id="ARBA00010617"/>
    </source>
</evidence>
<reference evidence="9" key="1">
    <citation type="submission" date="2023-06" db="EMBL/GenBank/DDBJ databases">
        <title>Genome-scale phylogeny and comparative genomics of the fungal order Sordariales.</title>
        <authorList>
            <consortium name="Lawrence Berkeley National Laboratory"/>
            <person name="Hensen N."/>
            <person name="Bonometti L."/>
            <person name="Westerberg I."/>
            <person name="Brannstrom I.O."/>
            <person name="Guillou S."/>
            <person name="Cros-Aarteil S."/>
            <person name="Calhoun S."/>
            <person name="Haridas S."/>
            <person name="Kuo A."/>
            <person name="Mondo S."/>
            <person name="Pangilinan J."/>
            <person name="Riley R."/>
            <person name="Labutti K."/>
            <person name="Andreopoulos B."/>
            <person name="Lipzen A."/>
            <person name="Chen C."/>
            <person name="Yanf M."/>
            <person name="Daum C."/>
            <person name="Ng V."/>
            <person name="Clum A."/>
            <person name="Steindorff A."/>
            <person name="Ohm R."/>
            <person name="Martin F."/>
            <person name="Silar P."/>
            <person name="Natvig D."/>
            <person name="Lalanne C."/>
            <person name="Gautier V."/>
            <person name="Ament-Velasquez S.L."/>
            <person name="Kruys A."/>
            <person name="Hutchinson M.I."/>
            <person name="Powell A.J."/>
            <person name="Barry K."/>
            <person name="Miller A.N."/>
            <person name="Grigoriev I.V."/>
            <person name="Debuchy R."/>
            <person name="Gladieux P."/>
            <person name="Thoren M.H."/>
            <person name="Johannesson H."/>
        </authorList>
    </citation>
    <scope>NUCLEOTIDE SEQUENCE</scope>
    <source>
        <strain evidence="9">SMH2532-1</strain>
    </source>
</reference>
<dbReference type="PRINTS" id="PR00385">
    <property type="entry name" value="P450"/>
</dbReference>
<dbReference type="GO" id="GO:0004497">
    <property type="term" value="F:monooxygenase activity"/>
    <property type="evidence" value="ECO:0007669"/>
    <property type="project" value="UniProtKB-KW"/>
</dbReference>